<name>A0A2M7G900_9BACT</name>
<sequence length="229" mass="25636">MSPPHLFLALSCLQGRPMQAAAEELLQLSPAGLQLTPGNAPTTNFADWLDIQGLPILKHHGFCWQALRQPVWNGQGRCRVSSDSVHPPQTHDPCATIWWQSVEANPDVQPILESMYPGYLLGTGQELELAMDLGLKLAVDISHLHLQLCQGVLKDQTLKRLQAYEAISEIHLSENNGRHDSHRPLQRQSFGLDWALERGQEIPLVLEAYFHSLSTAEREAQLHLIRGEN</sequence>
<accession>A0A2M7G900</accession>
<organism evidence="1 2">
    <name type="scientific">bacterium (Candidatus Blackallbacteria) CG17_big_fil_post_rev_8_21_14_2_50_48_46</name>
    <dbReference type="NCBI Taxonomy" id="2014261"/>
    <lineage>
        <taxon>Bacteria</taxon>
        <taxon>Candidatus Blackallbacteria</taxon>
    </lineage>
</organism>
<evidence type="ECO:0000313" key="1">
    <source>
        <dbReference type="EMBL" id="PIW18573.1"/>
    </source>
</evidence>
<evidence type="ECO:0000313" key="2">
    <source>
        <dbReference type="Proteomes" id="UP000231019"/>
    </source>
</evidence>
<comment type="caution">
    <text evidence="1">The sequence shown here is derived from an EMBL/GenBank/DDBJ whole genome shotgun (WGS) entry which is preliminary data.</text>
</comment>
<gene>
    <name evidence="1" type="ORF">COW36_04580</name>
</gene>
<dbReference type="InterPro" id="IPR036237">
    <property type="entry name" value="Xyl_isomerase-like_sf"/>
</dbReference>
<dbReference type="SUPFAM" id="SSF51658">
    <property type="entry name" value="Xylose isomerase-like"/>
    <property type="match status" value="1"/>
</dbReference>
<dbReference type="Proteomes" id="UP000231019">
    <property type="component" value="Unassembled WGS sequence"/>
</dbReference>
<protein>
    <submittedName>
        <fullName evidence="1">Uncharacterized protein</fullName>
    </submittedName>
</protein>
<dbReference type="EMBL" id="PFFQ01000012">
    <property type="protein sequence ID" value="PIW18573.1"/>
    <property type="molecule type" value="Genomic_DNA"/>
</dbReference>
<dbReference type="AlphaFoldDB" id="A0A2M7G900"/>
<reference evidence="1 2" key="1">
    <citation type="submission" date="2017-09" db="EMBL/GenBank/DDBJ databases">
        <title>Depth-based differentiation of microbial function through sediment-hosted aquifers and enrichment of novel symbionts in the deep terrestrial subsurface.</title>
        <authorList>
            <person name="Probst A.J."/>
            <person name="Ladd B."/>
            <person name="Jarett J.K."/>
            <person name="Geller-Mcgrath D.E."/>
            <person name="Sieber C.M."/>
            <person name="Emerson J.B."/>
            <person name="Anantharaman K."/>
            <person name="Thomas B.C."/>
            <person name="Malmstrom R."/>
            <person name="Stieglmeier M."/>
            <person name="Klingl A."/>
            <person name="Woyke T."/>
            <person name="Ryan C.M."/>
            <person name="Banfield J.F."/>
        </authorList>
    </citation>
    <scope>NUCLEOTIDE SEQUENCE [LARGE SCALE GENOMIC DNA]</scope>
    <source>
        <strain evidence="1">CG17_big_fil_post_rev_8_21_14_2_50_48_46</strain>
    </source>
</reference>
<proteinExistence type="predicted"/>
<dbReference type="Gene3D" id="3.20.20.150">
    <property type="entry name" value="Divalent-metal-dependent TIM barrel enzymes"/>
    <property type="match status" value="1"/>
</dbReference>